<accession>B4DAQ8</accession>
<dbReference type="InParanoid" id="B4DAQ8"/>
<dbReference type="Proteomes" id="UP000005824">
    <property type="component" value="Unassembled WGS sequence"/>
</dbReference>
<organism evidence="1 2">
    <name type="scientific">Chthoniobacter flavus Ellin428</name>
    <dbReference type="NCBI Taxonomy" id="497964"/>
    <lineage>
        <taxon>Bacteria</taxon>
        <taxon>Pseudomonadati</taxon>
        <taxon>Verrucomicrobiota</taxon>
        <taxon>Spartobacteria</taxon>
        <taxon>Chthoniobacterales</taxon>
        <taxon>Chthoniobacteraceae</taxon>
        <taxon>Chthoniobacter</taxon>
    </lineage>
</organism>
<dbReference type="InterPro" id="IPR019840">
    <property type="entry name" value="Verru/Chthon_A"/>
</dbReference>
<gene>
    <name evidence="1" type="ORF">CfE428DRAFT_5999</name>
</gene>
<proteinExistence type="predicted"/>
<dbReference type="AlphaFoldDB" id="B4DAQ8"/>
<keyword evidence="2" id="KW-1185">Reference proteome</keyword>
<dbReference type="STRING" id="497964.CfE428DRAFT_5999"/>
<evidence type="ECO:0000313" key="2">
    <source>
        <dbReference type="Proteomes" id="UP000005824"/>
    </source>
</evidence>
<reference evidence="1 2" key="1">
    <citation type="journal article" date="2011" name="J. Bacteriol.">
        <title>Genome sequence of Chthoniobacter flavus Ellin428, an aerobic heterotrophic soil bacterium.</title>
        <authorList>
            <person name="Kant R."/>
            <person name="van Passel M.W."/>
            <person name="Palva A."/>
            <person name="Lucas S."/>
            <person name="Lapidus A."/>
            <person name="Glavina Del Rio T."/>
            <person name="Dalin E."/>
            <person name="Tice H."/>
            <person name="Bruce D."/>
            <person name="Goodwin L."/>
            <person name="Pitluck S."/>
            <person name="Larimer F.W."/>
            <person name="Land M.L."/>
            <person name="Hauser L."/>
            <person name="Sangwan P."/>
            <person name="de Vos W.M."/>
            <person name="Janssen P.H."/>
            <person name="Smidt H."/>
        </authorList>
    </citation>
    <scope>NUCLEOTIDE SEQUENCE [LARGE SCALE GENOMIC DNA]</scope>
    <source>
        <strain evidence="1 2">Ellin428</strain>
    </source>
</reference>
<name>B4DAQ8_9BACT</name>
<dbReference type="EMBL" id="ABVL01000032">
    <property type="protein sequence ID" value="EDY16468.1"/>
    <property type="molecule type" value="Genomic_DNA"/>
</dbReference>
<evidence type="ECO:0000313" key="1">
    <source>
        <dbReference type="EMBL" id="EDY16468.1"/>
    </source>
</evidence>
<comment type="caution">
    <text evidence="1">The sequence shown here is derived from an EMBL/GenBank/DDBJ whole genome shotgun (WGS) entry which is preliminary data.</text>
</comment>
<sequence length="652" mass="69313">MIMKASKNLRAVALVIVLGFLTLLSVLAIAFFSSISTETRASRTFASQASTRQLAETAVNLVMSQIREATVQPGAAWASQPGMIRTFSDGGGASPKANAFFKLYSARNMVVGKTQLVTFDPESVGPSYQADPDGSRSDTPVDWDKYPAIFTDLNSPVLVNTAGTGGALSPVFPIVDPRAKESVNGIPLVEGFDFTADIDKVVAGGGSDSWRVPMPTRWIYVLRDGTLTTPDANYTPSGGGAGCSWSGAGSKALLPTKDNPIVGRIAFWADDDSSKVNVNTAGGYGKQSKTGFTDGYTLDSYAGSFWDTPRFYTNFDIGQTNPNNGALIPGVGAGGLAAAQPFQKEYQRYPGHPATTSLGAVLGNLLTSEQIYKLVPRINGGGSLGGTVRTDVATAVELQLKPERLYASLDELLFSESPVNGGQRETNDKYVGTDGAITPDILEKTKFFLTPYSRSPDLNLFGLPRVTIWPVNQSADEATGRNGFDRAIAFCSTIGAKKFIFTRSLASSGALSTTNDIQQTAYSQNVALMKYLRQLTSRPIPGFGGNFESKYGTDNRDMILGEIFDYIRIANLRDTTTGMTSYQYAKAGVVAPSRADVFGTGKKIGGFGRAATISEASLVFYCSGVEAAGAKNVDGAVIPCRRFSRGSDAGRS</sequence>
<dbReference type="NCBIfam" id="TIGR02600">
    <property type="entry name" value="Verru_Chthon_A"/>
    <property type="match status" value="1"/>
</dbReference>
<protein>
    <submittedName>
        <fullName evidence="1">Uncharacterized protein</fullName>
    </submittedName>
</protein>
<dbReference type="eggNOG" id="ENOG5033Q5C">
    <property type="taxonomic scope" value="Bacteria"/>
</dbReference>